<dbReference type="InterPro" id="IPR041508">
    <property type="entry name" value="TcC-like_repeat"/>
</dbReference>
<name>A0A1B2F5F8_PSEPU</name>
<dbReference type="InterPro" id="IPR022385">
    <property type="entry name" value="Rhs_assc_core"/>
</dbReference>
<dbReference type="NCBIfam" id="TIGR03696">
    <property type="entry name" value="Rhs_assc_core"/>
    <property type="match status" value="1"/>
</dbReference>
<dbReference type="AlphaFoldDB" id="A0A1B2F5F8"/>
<dbReference type="PANTHER" id="PTHR32305">
    <property type="match status" value="1"/>
</dbReference>
<organism evidence="1">
    <name type="scientific">Pseudomonas putida</name>
    <name type="common">Arthrobacter siderocapsulatus</name>
    <dbReference type="NCBI Taxonomy" id="303"/>
    <lineage>
        <taxon>Bacteria</taxon>
        <taxon>Pseudomonadati</taxon>
        <taxon>Pseudomonadota</taxon>
        <taxon>Gammaproteobacteria</taxon>
        <taxon>Pseudomonadales</taxon>
        <taxon>Pseudomonadaceae</taxon>
        <taxon>Pseudomonas</taxon>
    </lineage>
</organism>
<proteinExistence type="predicted"/>
<sequence length="901" mass="99815">MSTSLFSQTPMVTVRDNRNLAVREIAFHRHPDTPQVTDTRITYHRHDARGFLAQSTDPRLREAGLANFTYLTSLSGEVLRTQSADAGTSLALSDVAGRPCLTLHNLSPDKDDPPVTCTWQYEDASLPGRPLSVTQQLAGAPARIVERLVWAAPTPQAQAQNLAGQCIRHYDTAGLERTNSIALTGVSQSVTRQLLKNADNPDTLVDWQGEDDAGLEPDAHTTLTTADATGAVLSTQDAAGHKQRLRYDVAGQLAGSWLTLKGGTEQVIVKALSYSAAGQKLREEHGNGLVTTYTYEPKTQRLAAIKTERQGSGAKVLQDLRYAYDPVGNVVSVRNDAEATRFWRNQKVVPENTYAYDSLYQLVSATGREMADPGTYTQYTRTYGYDSAGNLTRIRHSAPASGNSYTTDITVSERSNRAVLSTLAKDPTEVETLFNASGQQRLLLPGQSLAWTPRGELHQVFPVKREGGLSDHESYRYDRDSQRVLKSGVQQASGSVQTQRVLYLPGLEQRRTATGDKVTEDLQVITVGEAGRAQVRVLHWAFGKPTDLTNDQLRYSYDNLLGSSALEVDGVGNLISQEEFYPFGGTAVWTHRNAVEASYKTVRYSGKERDATGLYYYGYRYYQSWAGRWLSTDPAGTVDGLNLYRMVKNNPVTWRDGDGREQAVGPLAPDGTPLAKLFESGDIVYGLDAPRKKAVAALEGVGVKRKEAKASPTGMLRLFKKKKERSHIVIQNDITDAVWDPGNPTQYAQDKDIKNHLHDFKRGISFREFLKSHAAYNVKELEGARQLKENPSLVMKLGPELWKKTSKAGLAFQLLDQKKTVHFVVDIIEDTLAGVASKTKGPGTSITSSELRWLYRHRALPEVQANLIFYREGKKISQDEIFGKPEWENYKPKNSTRRAGP</sequence>
<accession>A0A1B2F5F8</accession>
<dbReference type="PANTHER" id="PTHR32305:SF15">
    <property type="entry name" value="PROTEIN RHSA-RELATED"/>
    <property type="match status" value="1"/>
</dbReference>
<protein>
    <submittedName>
        <fullName evidence="1">RHS Repeat protein</fullName>
    </submittedName>
</protein>
<evidence type="ECO:0000313" key="1">
    <source>
        <dbReference type="EMBL" id="ANY87539.1"/>
    </source>
</evidence>
<dbReference type="InterPro" id="IPR050708">
    <property type="entry name" value="T6SS_VgrG/RHS"/>
</dbReference>
<dbReference type="Pfam" id="PF18807">
    <property type="entry name" value="TTc_toxin_rep"/>
    <property type="match status" value="1"/>
</dbReference>
<dbReference type="EMBL" id="CP016634">
    <property type="protein sequence ID" value="ANY87539.1"/>
    <property type="molecule type" value="Genomic_DNA"/>
</dbReference>
<gene>
    <name evidence="1" type="ORF">IEC33019_1978</name>
</gene>
<reference evidence="1" key="1">
    <citation type="submission" date="2016-07" db="EMBL/GenBank/DDBJ databases">
        <title>New class B carbapenemase carried by novel plasmid in Pseudomonas putida enviromental strain in eastern Amazonia.</title>
        <authorList>
            <person name="Souza C.O."/>
            <person name="Lima K.V."/>
            <person name="Brasiliense D.M."/>
            <person name="Perez-Chaparro P.J."/>
            <person name="Mamizuka E.M."/>
            <person name="Lima M.O."/>
            <person name="Lima L.N."/>
            <person name="McCulloch J.A."/>
        </authorList>
    </citation>
    <scope>NUCLEOTIDE SEQUENCE [LARGE SCALE GENOMIC DNA]</scope>
    <source>
        <strain evidence="1">IEC33019</strain>
    </source>
</reference>
<dbReference type="RefSeq" id="WP_099593402.1">
    <property type="nucleotide sequence ID" value="NZ_CP016634.1"/>
</dbReference>
<dbReference type="Gene3D" id="2.180.10.10">
    <property type="entry name" value="RHS repeat-associated core"/>
    <property type="match status" value="1"/>
</dbReference>